<organism evidence="1">
    <name type="scientific">Enterocloster bolteae</name>
    <dbReference type="NCBI Taxonomy" id="208479"/>
    <lineage>
        <taxon>Bacteria</taxon>
        <taxon>Bacillati</taxon>
        <taxon>Bacillota</taxon>
        <taxon>Clostridia</taxon>
        <taxon>Lachnospirales</taxon>
        <taxon>Lachnospiraceae</taxon>
        <taxon>Enterocloster</taxon>
    </lineage>
</organism>
<dbReference type="EMBL" id="CACRTF010000017">
    <property type="protein sequence ID" value="VYT45712.1"/>
    <property type="molecule type" value="Genomic_DNA"/>
</dbReference>
<proteinExistence type="predicted"/>
<evidence type="ECO:0000313" key="1">
    <source>
        <dbReference type="EMBL" id="VYT45712.1"/>
    </source>
</evidence>
<gene>
    <name evidence="1" type="ORF">CBLFYP116_04017</name>
</gene>
<sequence>MLFREQEFIQTLTKIFHHVIALIFPMYQYIQADFFLKPDTFFNLFPYKFLYNH</sequence>
<reference evidence="1" key="1">
    <citation type="submission" date="2019-11" db="EMBL/GenBank/DDBJ databases">
        <authorList>
            <person name="Feng L."/>
        </authorList>
    </citation>
    <scope>NUCLEOTIDE SEQUENCE</scope>
    <source>
        <strain evidence="1">CbolteaeLFYP116</strain>
    </source>
</reference>
<name>A0A6N2WVB2_9FIRM</name>
<protein>
    <submittedName>
        <fullName evidence="1">Uncharacterized protein</fullName>
    </submittedName>
</protein>
<accession>A0A6N2WVB2</accession>
<dbReference type="AlphaFoldDB" id="A0A6N2WVB2"/>